<accession>A0A0R3Q045</accession>
<dbReference type="AlphaFoldDB" id="A0A0R3Q045"/>
<dbReference type="STRING" id="334426.A0A0R3Q045"/>
<organism evidence="3">
    <name type="scientific">Angiostrongylus costaricensis</name>
    <name type="common">Nematode worm</name>
    <dbReference type="NCBI Taxonomy" id="334426"/>
    <lineage>
        <taxon>Eukaryota</taxon>
        <taxon>Metazoa</taxon>
        <taxon>Ecdysozoa</taxon>
        <taxon>Nematoda</taxon>
        <taxon>Chromadorea</taxon>
        <taxon>Rhabditida</taxon>
        <taxon>Rhabditina</taxon>
        <taxon>Rhabditomorpha</taxon>
        <taxon>Strongyloidea</taxon>
        <taxon>Metastrongylidae</taxon>
        <taxon>Angiostrongylus</taxon>
    </lineage>
</organism>
<protein>
    <submittedName>
        <fullName evidence="1 3">Uncharacterized protein</fullName>
    </submittedName>
</protein>
<dbReference type="WBParaSite" id="ACOC_0001225501-mRNA-1">
    <property type="protein sequence ID" value="ACOC_0001225501-mRNA-1"/>
    <property type="gene ID" value="ACOC_0001225501"/>
</dbReference>
<name>A0A0R3Q045_ANGCS</name>
<dbReference type="OrthoDB" id="5886510at2759"/>
<gene>
    <name evidence="1" type="ORF">ACOC_LOCUS12256</name>
</gene>
<sequence>MAETRRRHAFNAICATGEELLLGTSDNRGAGGIGVLVNTSLSMNVDSFEQITTPLGRLRLKRCGSIPALTIFTTSAATSSHDEDEL</sequence>
<dbReference type="Proteomes" id="UP000267027">
    <property type="component" value="Unassembled WGS sequence"/>
</dbReference>
<evidence type="ECO:0000313" key="1">
    <source>
        <dbReference type="EMBL" id="VDM63841.1"/>
    </source>
</evidence>
<dbReference type="EMBL" id="UYYA01004954">
    <property type="protein sequence ID" value="VDM63841.1"/>
    <property type="molecule type" value="Genomic_DNA"/>
</dbReference>
<evidence type="ECO:0000313" key="2">
    <source>
        <dbReference type="Proteomes" id="UP000267027"/>
    </source>
</evidence>
<evidence type="ECO:0000313" key="3">
    <source>
        <dbReference type="WBParaSite" id="ACOC_0001225501-mRNA-1"/>
    </source>
</evidence>
<proteinExistence type="predicted"/>
<keyword evidence="2" id="KW-1185">Reference proteome</keyword>
<reference evidence="1 2" key="2">
    <citation type="submission" date="2018-11" db="EMBL/GenBank/DDBJ databases">
        <authorList>
            <consortium name="Pathogen Informatics"/>
        </authorList>
    </citation>
    <scope>NUCLEOTIDE SEQUENCE [LARGE SCALE GENOMIC DNA]</scope>
    <source>
        <strain evidence="1 2">Costa Rica</strain>
    </source>
</reference>
<reference evidence="3" key="1">
    <citation type="submission" date="2017-02" db="UniProtKB">
        <authorList>
            <consortium name="WormBaseParasite"/>
        </authorList>
    </citation>
    <scope>IDENTIFICATION</scope>
</reference>